<reference evidence="2" key="1">
    <citation type="submission" date="2023-03" db="EMBL/GenBank/DDBJ databases">
        <title>Massive genome expansion in bonnet fungi (Mycena s.s.) driven by repeated elements and novel gene families across ecological guilds.</title>
        <authorList>
            <consortium name="Lawrence Berkeley National Laboratory"/>
            <person name="Harder C.B."/>
            <person name="Miyauchi S."/>
            <person name="Viragh M."/>
            <person name="Kuo A."/>
            <person name="Thoen E."/>
            <person name="Andreopoulos B."/>
            <person name="Lu D."/>
            <person name="Skrede I."/>
            <person name="Drula E."/>
            <person name="Henrissat B."/>
            <person name="Morin E."/>
            <person name="Kohler A."/>
            <person name="Barry K."/>
            <person name="LaButti K."/>
            <person name="Morin E."/>
            <person name="Salamov A."/>
            <person name="Lipzen A."/>
            <person name="Mereny Z."/>
            <person name="Hegedus B."/>
            <person name="Baldrian P."/>
            <person name="Stursova M."/>
            <person name="Weitz H."/>
            <person name="Taylor A."/>
            <person name="Grigoriev I.V."/>
            <person name="Nagy L.G."/>
            <person name="Martin F."/>
            <person name="Kauserud H."/>
        </authorList>
    </citation>
    <scope>NUCLEOTIDE SEQUENCE</scope>
    <source>
        <strain evidence="2">CBHHK002</strain>
    </source>
</reference>
<sequence>MELGAQRFAPSFSALRGTRLRSVSRTVKRCVTRFRLLFVCCVQPIFSFPCSLWRATLFCTHGFRLGYAEWHPFCILFYLFAYHVVRNVYMDRGIAPPALSPASATGSRVLKSTLEGHEAYIDYEAYLEMVKSHWQAADYALKAAALLVKSDLRSDDATLWFAYAQSGGAGFCVSRGTGGGRGNEY</sequence>
<keyword evidence="1" id="KW-0812">Transmembrane</keyword>
<dbReference type="Proteomes" id="UP001218218">
    <property type="component" value="Unassembled WGS sequence"/>
</dbReference>
<dbReference type="AlphaFoldDB" id="A0AAD7AIQ3"/>
<gene>
    <name evidence="2" type="ORF">DFH08DRAFT_404528</name>
</gene>
<protein>
    <submittedName>
        <fullName evidence="2">Uncharacterized protein</fullName>
    </submittedName>
</protein>
<feature type="transmembrane region" description="Helical" evidence="1">
    <location>
        <begin position="67"/>
        <end position="85"/>
    </location>
</feature>
<evidence type="ECO:0000256" key="1">
    <source>
        <dbReference type="SAM" id="Phobius"/>
    </source>
</evidence>
<proteinExistence type="predicted"/>
<keyword evidence="3" id="KW-1185">Reference proteome</keyword>
<comment type="caution">
    <text evidence="2">The sequence shown here is derived from an EMBL/GenBank/DDBJ whole genome shotgun (WGS) entry which is preliminary data.</text>
</comment>
<name>A0AAD7AIQ3_9AGAR</name>
<evidence type="ECO:0000313" key="3">
    <source>
        <dbReference type="Proteomes" id="UP001218218"/>
    </source>
</evidence>
<organism evidence="2 3">
    <name type="scientific">Mycena albidolilacea</name>
    <dbReference type="NCBI Taxonomy" id="1033008"/>
    <lineage>
        <taxon>Eukaryota</taxon>
        <taxon>Fungi</taxon>
        <taxon>Dikarya</taxon>
        <taxon>Basidiomycota</taxon>
        <taxon>Agaricomycotina</taxon>
        <taxon>Agaricomycetes</taxon>
        <taxon>Agaricomycetidae</taxon>
        <taxon>Agaricales</taxon>
        <taxon>Marasmiineae</taxon>
        <taxon>Mycenaceae</taxon>
        <taxon>Mycena</taxon>
    </lineage>
</organism>
<accession>A0AAD7AIQ3</accession>
<feature type="transmembrane region" description="Helical" evidence="1">
    <location>
        <begin position="34"/>
        <end position="55"/>
    </location>
</feature>
<evidence type="ECO:0000313" key="2">
    <source>
        <dbReference type="EMBL" id="KAJ7359150.1"/>
    </source>
</evidence>
<keyword evidence="1" id="KW-1133">Transmembrane helix</keyword>
<keyword evidence="1" id="KW-0472">Membrane</keyword>
<dbReference type="EMBL" id="JARIHO010000006">
    <property type="protein sequence ID" value="KAJ7359150.1"/>
    <property type="molecule type" value="Genomic_DNA"/>
</dbReference>